<dbReference type="PANTHER" id="PTHR33429">
    <property type="entry name" value="OS02G0708000 PROTEIN-RELATED"/>
    <property type="match status" value="1"/>
</dbReference>
<accession>A0A833RGQ3</accession>
<reference evidence="2" key="1">
    <citation type="submission" date="2020-01" db="EMBL/GenBank/DDBJ databases">
        <title>Genome sequence of Kobresia littledalei, the first chromosome-level genome in the family Cyperaceae.</title>
        <authorList>
            <person name="Qu G."/>
        </authorList>
    </citation>
    <scope>NUCLEOTIDE SEQUENCE</scope>
    <source>
        <strain evidence="2">C.B.Clarke</strain>
        <tissue evidence="2">Leaf</tissue>
    </source>
</reference>
<keyword evidence="3" id="KW-1185">Reference proteome</keyword>
<keyword evidence="1" id="KW-0472">Membrane</keyword>
<proteinExistence type="predicted"/>
<evidence type="ECO:0000256" key="1">
    <source>
        <dbReference type="SAM" id="Phobius"/>
    </source>
</evidence>
<feature type="transmembrane region" description="Helical" evidence="1">
    <location>
        <begin position="33"/>
        <end position="55"/>
    </location>
</feature>
<name>A0A833RGQ3_9POAL</name>
<protein>
    <submittedName>
        <fullName evidence="2">Uncharacterized protein</fullName>
    </submittedName>
</protein>
<evidence type="ECO:0000313" key="2">
    <source>
        <dbReference type="EMBL" id="KAF3334879.1"/>
    </source>
</evidence>
<dbReference type="Proteomes" id="UP000623129">
    <property type="component" value="Unassembled WGS sequence"/>
</dbReference>
<evidence type="ECO:0000313" key="3">
    <source>
        <dbReference type="Proteomes" id="UP000623129"/>
    </source>
</evidence>
<comment type="caution">
    <text evidence="2">The sequence shown here is derived from an EMBL/GenBank/DDBJ whole genome shotgun (WGS) entry which is preliminary data.</text>
</comment>
<keyword evidence="1" id="KW-0812">Transmembrane</keyword>
<organism evidence="2 3">
    <name type="scientific">Carex littledalei</name>
    <dbReference type="NCBI Taxonomy" id="544730"/>
    <lineage>
        <taxon>Eukaryota</taxon>
        <taxon>Viridiplantae</taxon>
        <taxon>Streptophyta</taxon>
        <taxon>Embryophyta</taxon>
        <taxon>Tracheophyta</taxon>
        <taxon>Spermatophyta</taxon>
        <taxon>Magnoliopsida</taxon>
        <taxon>Liliopsida</taxon>
        <taxon>Poales</taxon>
        <taxon>Cyperaceae</taxon>
        <taxon>Cyperoideae</taxon>
        <taxon>Cariceae</taxon>
        <taxon>Carex</taxon>
        <taxon>Carex subgen. Euthyceras</taxon>
    </lineage>
</organism>
<keyword evidence="1" id="KW-1133">Transmembrane helix</keyword>
<dbReference type="EMBL" id="SWLB01000009">
    <property type="protein sequence ID" value="KAF3334879.1"/>
    <property type="molecule type" value="Genomic_DNA"/>
</dbReference>
<dbReference type="AlphaFoldDB" id="A0A833RGQ3"/>
<dbReference type="PANTHER" id="PTHR33429:SF7">
    <property type="entry name" value="OS02G0708000 PROTEIN"/>
    <property type="match status" value="1"/>
</dbReference>
<gene>
    <name evidence="2" type="ORF">FCM35_KLT21483</name>
</gene>
<sequence>MSDSIQQQPFGTNPEKIVAQNATSNSNNSFTPVFIVLAIILVLAVVSCIVGRFCSKQYLRPRRRKDHVAHNMENGMHMGKIEARVEQAREVAANPNSNAIIVAVLDAKSEPKMTNIPSVFSGY</sequence>